<dbReference type="Pfam" id="PF11887">
    <property type="entry name" value="Mce4_CUP1"/>
    <property type="match status" value="1"/>
</dbReference>
<dbReference type="NCBIfam" id="TIGR00996">
    <property type="entry name" value="Mtu_fam_mce"/>
    <property type="match status" value="1"/>
</dbReference>
<protein>
    <submittedName>
        <fullName evidence="4">ABC transporter substrate-binding protein</fullName>
    </submittedName>
</protein>
<keyword evidence="1" id="KW-0812">Transmembrane</keyword>
<dbReference type="GO" id="GO:0051701">
    <property type="term" value="P:biological process involved in interaction with host"/>
    <property type="evidence" value="ECO:0007669"/>
    <property type="project" value="TreeGrafter"/>
</dbReference>
<evidence type="ECO:0000259" key="3">
    <source>
        <dbReference type="Pfam" id="PF11887"/>
    </source>
</evidence>
<feature type="domain" description="Mce/MlaD" evidence="2">
    <location>
        <begin position="43"/>
        <end position="118"/>
    </location>
</feature>
<dbReference type="Proteomes" id="UP000616724">
    <property type="component" value="Unassembled WGS sequence"/>
</dbReference>
<evidence type="ECO:0000256" key="1">
    <source>
        <dbReference type="SAM" id="Phobius"/>
    </source>
</evidence>
<feature type="domain" description="Mammalian cell entry C-terminal" evidence="3">
    <location>
        <begin position="122"/>
        <end position="275"/>
    </location>
</feature>
<keyword evidence="1" id="KW-1133">Transmembrane helix</keyword>
<keyword evidence="1" id="KW-0472">Membrane</keyword>
<dbReference type="Pfam" id="PF02470">
    <property type="entry name" value="MlaD"/>
    <property type="match status" value="1"/>
</dbReference>
<dbReference type="GO" id="GO:0005576">
    <property type="term" value="C:extracellular region"/>
    <property type="evidence" value="ECO:0007669"/>
    <property type="project" value="TreeGrafter"/>
</dbReference>
<accession>A0A8J3RD97</accession>
<name>A0A8J3RD97_9ACTN</name>
<comment type="caution">
    <text evidence="4">The sequence shown here is derived from an EMBL/GenBank/DDBJ whole genome shotgun (WGS) entry which is preliminary data.</text>
</comment>
<evidence type="ECO:0000259" key="2">
    <source>
        <dbReference type="Pfam" id="PF02470"/>
    </source>
</evidence>
<dbReference type="AlphaFoldDB" id="A0A8J3RD97"/>
<dbReference type="InterPro" id="IPR003399">
    <property type="entry name" value="Mce/MlaD"/>
</dbReference>
<reference evidence="4 5" key="1">
    <citation type="submission" date="2021-01" db="EMBL/GenBank/DDBJ databases">
        <title>Whole genome shotgun sequence of Planobispora longispora NBRC 13918.</title>
        <authorList>
            <person name="Komaki H."/>
            <person name="Tamura T."/>
        </authorList>
    </citation>
    <scope>NUCLEOTIDE SEQUENCE [LARGE SCALE GENOMIC DNA]</scope>
    <source>
        <strain evidence="4 5">NBRC 13918</strain>
    </source>
</reference>
<gene>
    <name evidence="4" type="ORF">Plo01_04500</name>
</gene>
<evidence type="ECO:0000313" key="5">
    <source>
        <dbReference type="Proteomes" id="UP000616724"/>
    </source>
</evidence>
<sequence length="352" mass="38043">MARSREQIQRRWTLGKFGLFFAVTVTLIVVIGAQIARVGVGDTYTLVATFDDVAGLHTGDQVKIAGAPVGQVDTIEVVNGRAEVTLSVQASVRVPSDTSAAVRWRNTIGQRVIYLEPGTARDTLPDGARVKRTSSVVDIGELVSDLGPLTRSLDPEQINQLLTAAGEALDGNQKNIPELVNNLDALTTTIAERKKIIQGLLEDYATVTGVVARRDKQISRLVDNLVELTGAFARNRKLIDEALVELSTTVRVNDRVLGENSEEFGRLVDHMTRLTGGVRRNISSIEKVLNTLGPPLRRSYQVTGRGHFVTTAVPCVALGPLPCPYPMSTPPPLRNGTKLTSTGSLRRVLVGP</sequence>
<proteinExistence type="predicted"/>
<feature type="transmembrane region" description="Helical" evidence="1">
    <location>
        <begin position="12"/>
        <end position="36"/>
    </location>
</feature>
<dbReference type="EMBL" id="BOOH01000003">
    <property type="protein sequence ID" value="GIH74021.1"/>
    <property type="molecule type" value="Genomic_DNA"/>
</dbReference>
<dbReference type="PANTHER" id="PTHR33371">
    <property type="entry name" value="INTERMEMBRANE PHOSPHOLIPID TRANSPORT SYSTEM BINDING PROTEIN MLAD-RELATED"/>
    <property type="match status" value="1"/>
</dbReference>
<dbReference type="InterPro" id="IPR024516">
    <property type="entry name" value="Mce_C"/>
</dbReference>
<keyword evidence="5" id="KW-1185">Reference proteome</keyword>
<dbReference type="InterPro" id="IPR005693">
    <property type="entry name" value="Mce"/>
</dbReference>
<dbReference type="PANTHER" id="PTHR33371:SF17">
    <property type="entry name" value="MCE-FAMILY PROTEIN MCE1B"/>
    <property type="match status" value="1"/>
</dbReference>
<dbReference type="RefSeq" id="WP_203888759.1">
    <property type="nucleotide sequence ID" value="NZ_BOOH01000003.1"/>
</dbReference>
<dbReference type="InterPro" id="IPR052336">
    <property type="entry name" value="MlaD_Phospholipid_Transporter"/>
</dbReference>
<organism evidence="4 5">
    <name type="scientific">Planobispora longispora</name>
    <dbReference type="NCBI Taxonomy" id="28887"/>
    <lineage>
        <taxon>Bacteria</taxon>
        <taxon>Bacillati</taxon>
        <taxon>Actinomycetota</taxon>
        <taxon>Actinomycetes</taxon>
        <taxon>Streptosporangiales</taxon>
        <taxon>Streptosporangiaceae</taxon>
        <taxon>Planobispora</taxon>
    </lineage>
</organism>
<evidence type="ECO:0000313" key="4">
    <source>
        <dbReference type="EMBL" id="GIH74021.1"/>
    </source>
</evidence>